<dbReference type="AlphaFoldDB" id="X1VQP7"/>
<dbReference type="InterPro" id="IPR036087">
    <property type="entry name" value="Nict_dMeBzImd_PRibTrfase_sf"/>
</dbReference>
<comment type="caution">
    <text evidence="1">The sequence shown here is derived from an EMBL/GenBank/DDBJ whole genome shotgun (WGS) entry which is preliminary data.</text>
</comment>
<dbReference type="SUPFAM" id="SSF52733">
    <property type="entry name" value="Nicotinate mononucleotide:5,6-dimethylbenzimidazole phosphoribosyltransferase (CobT)"/>
    <property type="match status" value="1"/>
</dbReference>
<proteinExistence type="predicted"/>
<dbReference type="GO" id="GO:0008939">
    <property type="term" value="F:nicotinate-nucleotide-dimethylbenzimidazole phosphoribosyltransferase activity"/>
    <property type="evidence" value="ECO:0007669"/>
    <property type="project" value="InterPro"/>
</dbReference>
<gene>
    <name evidence="1" type="ORF">S12H4_60436</name>
</gene>
<evidence type="ECO:0000313" key="1">
    <source>
        <dbReference type="EMBL" id="GAJ22652.1"/>
    </source>
</evidence>
<dbReference type="Pfam" id="PF02277">
    <property type="entry name" value="DBI_PRT"/>
    <property type="match status" value="1"/>
</dbReference>
<organism evidence="1">
    <name type="scientific">marine sediment metagenome</name>
    <dbReference type="NCBI Taxonomy" id="412755"/>
    <lineage>
        <taxon>unclassified sequences</taxon>
        <taxon>metagenomes</taxon>
        <taxon>ecological metagenomes</taxon>
    </lineage>
</organism>
<reference evidence="1" key="1">
    <citation type="journal article" date="2014" name="Front. Microbiol.">
        <title>High frequency of phylogenetically diverse reductive dehalogenase-homologous genes in deep subseafloor sedimentary metagenomes.</title>
        <authorList>
            <person name="Kawai M."/>
            <person name="Futagami T."/>
            <person name="Toyoda A."/>
            <person name="Takaki Y."/>
            <person name="Nishi S."/>
            <person name="Hori S."/>
            <person name="Arai W."/>
            <person name="Tsubouchi T."/>
            <person name="Morono Y."/>
            <person name="Uchiyama I."/>
            <person name="Ito T."/>
            <person name="Fujiyama A."/>
            <person name="Inagaki F."/>
            <person name="Takami H."/>
        </authorList>
    </citation>
    <scope>NUCLEOTIDE SEQUENCE</scope>
    <source>
        <strain evidence="1">Expedition CK06-06</strain>
    </source>
</reference>
<feature type="non-terminal residue" evidence="1">
    <location>
        <position position="1"/>
    </location>
</feature>
<accession>X1VQP7</accession>
<dbReference type="InterPro" id="IPR003200">
    <property type="entry name" value="Nict_dMeBzImd_PRibTrfase"/>
</dbReference>
<name>X1VQP7_9ZZZZ</name>
<dbReference type="EMBL" id="BARW01039778">
    <property type="protein sequence ID" value="GAJ22652.1"/>
    <property type="molecule type" value="Genomic_DNA"/>
</dbReference>
<sequence>GEGTGAAIAMSIIEGAVKIMTEMATFESAGVDTAL</sequence>
<protein>
    <submittedName>
        <fullName evidence="1">Uncharacterized protein</fullName>
    </submittedName>
</protein>